<organism evidence="2 3">
    <name type="scientific">Babesia caballi</name>
    <dbReference type="NCBI Taxonomy" id="5871"/>
    <lineage>
        <taxon>Eukaryota</taxon>
        <taxon>Sar</taxon>
        <taxon>Alveolata</taxon>
        <taxon>Apicomplexa</taxon>
        <taxon>Aconoidasida</taxon>
        <taxon>Piroplasmida</taxon>
        <taxon>Babesiidae</taxon>
        <taxon>Babesia</taxon>
    </lineage>
</organism>
<feature type="region of interest" description="Disordered" evidence="1">
    <location>
        <begin position="257"/>
        <end position="281"/>
    </location>
</feature>
<reference evidence="2 3" key="1">
    <citation type="submission" date="2021-06" db="EMBL/GenBank/DDBJ databases">
        <title>Genome sequence of Babesia caballi.</title>
        <authorList>
            <person name="Yamagishi J."/>
            <person name="Kidaka T."/>
            <person name="Ochi A."/>
        </authorList>
    </citation>
    <scope>NUCLEOTIDE SEQUENCE [LARGE SCALE GENOMIC DNA]</scope>
    <source>
        <strain evidence="2">USDA-D6B2</strain>
    </source>
</reference>
<protein>
    <submittedName>
        <fullName evidence="2">Uncharacterized protein</fullName>
    </submittedName>
</protein>
<dbReference type="EMBL" id="BPLF01000003">
    <property type="protein sequence ID" value="GIX64547.1"/>
    <property type="molecule type" value="Genomic_DNA"/>
</dbReference>
<comment type="caution">
    <text evidence="2">The sequence shown here is derived from an EMBL/GenBank/DDBJ whole genome shotgun (WGS) entry which is preliminary data.</text>
</comment>
<dbReference type="GeneID" id="94196028"/>
<sequence>MSDGAAPPPEGGEGAAFRLEGYGVDDSQVLRYFDGGILRRPALRNYFTRELARRGVGHLHGVGDLGAEEQPGGVGRGADAPAEREPGAGQGAGTARLPAGVEAPAPEPHGGAAGGQQPDGQVRDPQPQPPAERVRGEDARAGRGGGELAQAAAALSAGAERDQGAVQGAAQRPQPGGRGVLRRGLPGELLGICGVLRAGVPDGGRRAAGVGGVGRAQAVLAGGAAAVPAVVLRRHGAGGVPEDADDLPGRGVLLHRAGVRADGERRPRAGVPAGGPQPRRV</sequence>
<evidence type="ECO:0000313" key="2">
    <source>
        <dbReference type="EMBL" id="GIX64547.1"/>
    </source>
</evidence>
<feature type="compositionally biased region" description="Basic and acidic residues" evidence="1">
    <location>
        <begin position="132"/>
        <end position="141"/>
    </location>
</feature>
<keyword evidence="3" id="KW-1185">Reference proteome</keyword>
<dbReference type="AlphaFoldDB" id="A0AAV4LXM1"/>
<feature type="region of interest" description="Disordered" evidence="1">
    <location>
        <begin position="62"/>
        <end position="184"/>
    </location>
</feature>
<dbReference type="RefSeq" id="XP_067716616.1">
    <property type="nucleotide sequence ID" value="XM_067860515.1"/>
</dbReference>
<evidence type="ECO:0000313" key="3">
    <source>
        <dbReference type="Proteomes" id="UP001497744"/>
    </source>
</evidence>
<gene>
    <name evidence="2" type="ORF">BcabD6B2_39820</name>
</gene>
<feature type="compositionally biased region" description="Low complexity" evidence="1">
    <location>
        <begin position="98"/>
        <end position="118"/>
    </location>
</feature>
<accession>A0AAV4LXM1</accession>
<dbReference type="Proteomes" id="UP001497744">
    <property type="component" value="Unassembled WGS sequence"/>
</dbReference>
<proteinExistence type="predicted"/>
<evidence type="ECO:0000256" key="1">
    <source>
        <dbReference type="SAM" id="MobiDB-lite"/>
    </source>
</evidence>
<name>A0AAV4LXM1_BABCB</name>
<feature type="compositionally biased region" description="Low complexity" evidence="1">
    <location>
        <begin position="148"/>
        <end position="158"/>
    </location>
</feature>